<protein>
    <submittedName>
        <fullName evidence="1">Uncharacterized protein</fullName>
    </submittedName>
</protein>
<accession>A0A0W8FQR7</accession>
<proteinExistence type="predicted"/>
<reference evidence="1" key="1">
    <citation type="journal article" date="2015" name="Proc. Natl. Acad. Sci. U.S.A.">
        <title>Networks of energetic and metabolic interactions define dynamics in microbial communities.</title>
        <authorList>
            <person name="Embree M."/>
            <person name="Liu J.K."/>
            <person name="Al-Bassam M.M."/>
            <person name="Zengler K."/>
        </authorList>
    </citation>
    <scope>NUCLEOTIDE SEQUENCE</scope>
</reference>
<organism evidence="1">
    <name type="scientific">hydrocarbon metagenome</name>
    <dbReference type="NCBI Taxonomy" id="938273"/>
    <lineage>
        <taxon>unclassified sequences</taxon>
        <taxon>metagenomes</taxon>
        <taxon>ecological metagenomes</taxon>
    </lineage>
</organism>
<evidence type="ECO:0000313" key="1">
    <source>
        <dbReference type="EMBL" id="KUG22974.1"/>
    </source>
</evidence>
<name>A0A0W8FQR7_9ZZZZ</name>
<dbReference type="InterPro" id="IPR042104">
    <property type="entry name" value="PKS_dehydratase_sf"/>
</dbReference>
<gene>
    <name evidence="1" type="ORF">ASZ90_007227</name>
</gene>
<sequence length="256" mass="28625">MILPAVEFLIVLARGVKTNFPQIEINCLQNAAFSRFLTITPDIERQPVIVDMENSGNGIIAASLLTSMKSKTGKISREVEHARVEFCVADTKTSMTPHTHTVNKLKGECISIPSGTIYRELVPFGTAYRNIVGDLSVSSEGALAYVSGGNHEIDEDLLGSPFPLDAIMHAACIWSQRFAGIVSFPVGFEKRIIYQKTKKGEEYLGRLVPVNRVKDILIFDAWIYKDDVMCEYIKGLKMRDVTKGRMRVPEWIRISI</sequence>
<dbReference type="Gene3D" id="3.10.129.110">
    <property type="entry name" value="Polyketide synthase dehydratase"/>
    <property type="match status" value="1"/>
</dbReference>
<dbReference type="AlphaFoldDB" id="A0A0W8FQR7"/>
<dbReference type="EMBL" id="LNQE01000928">
    <property type="protein sequence ID" value="KUG22974.1"/>
    <property type="molecule type" value="Genomic_DNA"/>
</dbReference>
<comment type="caution">
    <text evidence="1">The sequence shown here is derived from an EMBL/GenBank/DDBJ whole genome shotgun (WGS) entry which is preliminary data.</text>
</comment>